<evidence type="ECO:0000256" key="2">
    <source>
        <dbReference type="ARBA" id="ARBA00022737"/>
    </source>
</evidence>
<dbReference type="AlphaFoldDB" id="A0A8C2U643"/>
<sequence>MAMLEDTMEDRIISEEYKIWKKDTPFLYNLVMTHTLERPSLTVQWLPNVSRPEGKDYALHWLVLGTHTSDEQNHLVVARVQIPSDDQFDTSKCDSEKGGGQRTRSSVMC</sequence>
<keyword evidence="1" id="KW-0853">WD repeat</keyword>
<dbReference type="Pfam" id="PF12265">
    <property type="entry name" value="CAF1C_H4-bd"/>
    <property type="match status" value="1"/>
</dbReference>
<evidence type="ECO:0000259" key="4">
    <source>
        <dbReference type="Pfam" id="PF12265"/>
    </source>
</evidence>
<dbReference type="InterPro" id="IPR015943">
    <property type="entry name" value="WD40/YVTN_repeat-like_dom_sf"/>
</dbReference>
<reference evidence="5" key="2">
    <citation type="submission" date="2025-08" db="UniProtKB">
        <authorList>
            <consortium name="Ensembl"/>
        </authorList>
    </citation>
    <scope>IDENTIFICATION</scope>
</reference>
<reference evidence="5" key="3">
    <citation type="submission" date="2025-09" db="UniProtKB">
        <authorList>
            <consortium name="Ensembl"/>
        </authorList>
    </citation>
    <scope>IDENTIFICATION</scope>
</reference>
<name>A0A8C2U643_COTJA</name>
<keyword evidence="2" id="KW-0677">Repeat</keyword>
<feature type="region of interest" description="Disordered" evidence="3">
    <location>
        <begin position="86"/>
        <end position="109"/>
    </location>
</feature>
<evidence type="ECO:0000313" key="5">
    <source>
        <dbReference type="Ensembl" id="ENSCJPP00005022481.1"/>
    </source>
</evidence>
<evidence type="ECO:0000313" key="6">
    <source>
        <dbReference type="Proteomes" id="UP000694412"/>
    </source>
</evidence>
<dbReference type="GeneTree" id="ENSGT00940000154748"/>
<evidence type="ECO:0000256" key="1">
    <source>
        <dbReference type="ARBA" id="ARBA00022574"/>
    </source>
</evidence>
<proteinExistence type="predicted"/>
<protein>
    <recommendedName>
        <fullName evidence="4">Histone-binding protein RBBP4-like N-terminal domain-containing protein</fullName>
    </recommendedName>
</protein>
<dbReference type="Gene3D" id="2.130.10.10">
    <property type="entry name" value="YVTN repeat-like/Quinoprotein amine dehydrogenase"/>
    <property type="match status" value="1"/>
</dbReference>
<organism evidence="5 6">
    <name type="scientific">Coturnix japonica</name>
    <name type="common">Japanese quail</name>
    <name type="synonym">Coturnix coturnix japonica</name>
    <dbReference type="NCBI Taxonomy" id="93934"/>
    <lineage>
        <taxon>Eukaryota</taxon>
        <taxon>Metazoa</taxon>
        <taxon>Chordata</taxon>
        <taxon>Craniata</taxon>
        <taxon>Vertebrata</taxon>
        <taxon>Euteleostomi</taxon>
        <taxon>Archelosauria</taxon>
        <taxon>Archosauria</taxon>
        <taxon>Dinosauria</taxon>
        <taxon>Saurischia</taxon>
        <taxon>Theropoda</taxon>
        <taxon>Coelurosauria</taxon>
        <taxon>Aves</taxon>
        <taxon>Neognathae</taxon>
        <taxon>Galloanserae</taxon>
        <taxon>Galliformes</taxon>
        <taxon>Phasianidae</taxon>
        <taxon>Perdicinae</taxon>
        <taxon>Coturnix</taxon>
    </lineage>
</organism>
<keyword evidence="6" id="KW-1185">Reference proteome</keyword>
<dbReference type="Ensembl" id="ENSCJPT00005030791.1">
    <property type="protein sequence ID" value="ENSCJPP00005022481.1"/>
    <property type="gene ID" value="ENSCJPG00005017891.1"/>
</dbReference>
<dbReference type="InterPro" id="IPR022052">
    <property type="entry name" value="Histone-bd_RBBP4-like_N"/>
</dbReference>
<dbReference type="Proteomes" id="UP000694412">
    <property type="component" value="Chromosome 1"/>
</dbReference>
<evidence type="ECO:0000256" key="3">
    <source>
        <dbReference type="SAM" id="MobiDB-lite"/>
    </source>
</evidence>
<accession>A0A8C2U643</accession>
<dbReference type="InterPro" id="IPR050459">
    <property type="entry name" value="WD_repeat_RBAP46/RBAP48/MSI1"/>
</dbReference>
<reference evidence="5" key="1">
    <citation type="submission" date="2015-11" db="EMBL/GenBank/DDBJ databases">
        <authorList>
            <consortium name="International Coturnix japonica Genome Analysis Consortium"/>
            <person name="Warren W."/>
            <person name="Burt D.W."/>
            <person name="Antin P.B."/>
            <person name="Lanford R."/>
            <person name="Gros J."/>
            <person name="Wilson R.K."/>
        </authorList>
    </citation>
    <scope>NUCLEOTIDE SEQUENCE [LARGE SCALE GENOMIC DNA]</scope>
</reference>
<feature type="compositionally biased region" description="Basic and acidic residues" evidence="3">
    <location>
        <begin position="89"/>
        <end position="99"/>
    </location>
</feature>
<feature type="domain" description="Histone-binding protein RBBP4-like N-terminal" evidence="4">
    <location>
        <begin position="15"/>
        <end position="84"/>
    </location>
</feature>
<dbReference type="PANTHER" id="PTHR22850">
    <property type="entry name" value="WD40 REPEAT FAMILY"/>
    <property type="match status" value="1"/>
</dbReference>